<organism evidence="3 4">
    <name type="scientific">Solimonas terrae</name>
    <dbReference type="NCBI Taxonomy" id="1396819"/>
    <lineage>
        <taxon>Bacteria</taxon>
        <taxon>Pseudomonadati</taxon>
        <taxon>Pseudomonadota</taxon>
        <taxon>Gammaproteobacteria</taxon>
        <taxon>Nevskiales</taxon>
        <taxon>Nevskiaceae</taxon>
        <taxon>Solimonas</taxon>
    </lineage>
</organism>
<sequence length="281" mass="30302">MRALIAAALLFATILTASAASVDELPAGVSLRGDWQEGEVLFGKAPAGSKLWFDDRALRLTPAGDFVFGINRDAPDSAELRVQLPGAAVVSYRHAVARREYDIQHIDGLPPKMVSPPPGVYDRIRADQREVSAARKYEGDSTGFLEHFIWPATGRISGVYGSQRILNGEPKQPHYGVDVAVPIGTEVHAPADGVVVLANPDMYFTGGTLMIDHGYGLQSAFLHLSRLLVGKGQQVRQGDVIALSGMTGRATGPHLDWRMNWYEARVDAQKLAPPMPAAATP</sequence>
<keyword evidence="1" id="KW-0732">Signal</keyword>
<dbReference type="SUPFAM" id="SSF51261">
    <property type="entry name" value="Duplicated hybrid motif"/>
    <property type="match status" value="1"/>
</dbReference>
<proteinExistence type="predicted"/>
<keyword evidence="4" id="KW-1185">Reference proteome</keyword>
<evidence type="ECO:0000313" key="4">
    <source>
        <dbReference type="Proteomes" id="UP000472676"/>
    </source>
</evidence>
<dbReference type="PANTHER" id="PTHR21666">
    <property type="entry name" value="PEPTIDASE-RELATED"/>
    <property type="match status" value="1"/>
</dbReference>
<protein>
    <submittedName>
        <fullName evidence="3">M23 family metallopeptidase</fullName>
    </submittedName>
</protein>
<evidence type="ECO:0000256" key="1">
    <source>
        <dbReference type="SAM" id="SignalP"/>
    </source>
</evidence>
<gene>
    <name evidence="3" type="ORF">G7Y85_18830</name>
</gene>
<accession>A0A6M2BWR2</accession>
<feature type="chain" id="PRO_5026649019" evidence="1">
    <location>
        <begin position="20"/>
        <end position="281"/>
    </location>
</feature>
<evidence type="ECO:0000313" key="3">
    <source>
        <dbReference type="EMBL" id="NGY06834.1"/>
    </source>
</evidence>
<evidence type="ECO:0000259" key="2">
    <source>
        <dbReference type="Pfam" id="PF01551"/>
    </source>
</evidence>
<dbReference type="CDD" id="cd12797">
    <property type="entry name" value="M23_peptidase"/>
    <property type="match status" value="1"/>
</dbReference>
<dbReference type="RefSeq" id="WP_166261171.1">
    <property type="nucleotide sequence ID" value="NZ_JAAMOW010000011.1"/>
</dbReference>
<dbReference type="InterPro" id="IPR011055">
    <property type="entry name" value="Dup_hybrid_motif"/>
</dbReference>
<dbReference type="EMBL" id="JAAMOW010000011">
    <property type="protein sequence ID" value="NGY06834.1"/>
    <property type="molecule type" value="Genomic_DNA"/>
</dbReference>
<dbReference type="Proteomes" id="UP000472676">
    <property type="component" value="Unassembled WGS sequence"/>
</dbReference>
<dbReference type="AlphaFoldDB" id="A0A6M2BWR2"/>
<reference evidence="3 4" key="1">
    <citation type="journal article" date="2014" name="Int. J. Syst. Evol. Microbiol.">
        <title>Solimonas terrae sp. nov., isolated from soil.</title>
        <authorList>
            <person name="Kim S.J."/>
            <person name="Moon J.Y."/>
            <person name="Weon H.Y."/>
            <person name="Ahn J.H."/>
            <person name="Chen W.M."/>
            <person name="Kwon S.W."/>
        </authorList>
    </citation>
    <scope>NUCLEOTIDE SEQUENCE [LARGE SCALE GENOMIC DNA]</scope>
    <source>
        <strain evidence="3 4">KIS83-12</strain>
    </source>
</reference>
<dbReference type="FunFam" id="2.70.70.10:FF:000019">
    <property type="entry name" value="M23 family peptidase"/>
    <property type="match status" value="1"/>
</dbReference>
<name>A0A6M2BWR2_9GAMM</name>
<dbReference type="InterPro" id="IPR050570">
    <property type="entry name" value="Cell_wall_metabolism_enzyme"/>
</dbReference>
<feature type="signal peptide" evidence="1">
    <location>
        <begin position="1"/>
        <end position="19"/>
    </location>
</feature>
<dbReference type="PANTHER" id="PTHR21666:SF285">
    <property type="entry name" value="M23 FAMILY METALLOPEPTIDASE"/>
    <property type="match status" value="1"/>
</dbReference>
<dbReference type="InterPro" id="IPR016047">
    <property type="entry name" value="M23ase_b-sheet_dom"/>
</dbReference>
<dbReference type="GO" id="GO:0004222">
    <property type="term" value="F:metalloendopeptidase activity"/>
    <property type="evidence" value="ECO:0007669"/>
    <property type="project" value="TreeGrafter"/>
</dbReference>
<dbReference type="Gene3D" id="2.70.70.10">
    <property type="entry name" value="Glucose Permease (Domain IIA)"/>
    <property type="match status" value="1"/>
</dbReference>
<dbReference type="Pfam" id="PF01551">
    <property type="entry name" value="Peptidase_M23"/>
    <property type="match status" value="1"/>
</dbReference>
<comment type="caution">
    <text evidence="3">The sequence shown here is derived from an EMBL/GenBank/DDBJ whole genome shotgun (WGS) entry which is preliminary data.</text>
</comment>
<feature type="domain" description="M23ase beta-sheet core" evidence="2">
    <location>
        <begin position="173"/>
        <end position="267"/>
    </location>
</feature>